<sequence>MSLKTYGLKDVPGCSLCGISGKFKADCALIHSVTSRVTGPLLLGKPAGGLVVEFGSWAAPDGQPHYRSGAIATVGSQTDHGFTPGSLVGLIPAGWLNVVKLA</sequence>
<proteinExistence type="predicted"/>
<evidence type="ECO:0000313" key="4">
    <source>
        <dbReference type="Proteomes" id="UP000325313"/>
    </source>
</evidence>
<name>A0A5B0PWZ0_PUCGR</name>
<reference evidence="3 4" key="1">
    <citation type="submission" date="2019-05" db="EMBL/GenBank/DDBJ databases">
        <title>Emergence of the Ug99 lineage of the wheat stem rust pathogen through somatic hybridization.</title>
        <authorList>
            <person name="Li F."/>
            <person name="Upadhyaya N.M."/>
            <person name="Sperschneider J."/>
            <person name="Matny O."/>
            <person name="Nguyen-Phuc H."/>
            <person name="Mago R."/>
            <person name="Raley C."/>
            <person name="Miller M.E."/>
            <person name="Silverstein K.A.T."/>
            <person name="Henningsen E."/>
            <person name="Hirsch C.D."/>
            <person name="Visser B."/>
            <person name="Pretorius Z.A."/>
            <person name="Steffenson B.J."/>
            <person name="Schwessinger B."/>
            <person name="Dodds P.N."/>
            <person name="Figueroa M."/>
        </authorList>
    </citation>
    <scope>NUCLEOTIDE SEQUENCE [LARGE SCALE GENOMIC DNA]</scope>
    <source>
        <strain evidence="2">21-0</strain>
        <strain evidence="1 4">Ug99</strain>
    </source>
</reference>
<comment type="caution">
    <text evidence="2">The sequence shown here is derived from an EMBL/GenBank/DDBJ whole genome shotgun (WGS) entry which is preliminary data.</text>
</comment>
<dbReference type="Proteomes" id="UP000324748">
    <property type="component" value="Unassembled WGS sequence"/>
</dbReference>
<protein>
    <submittedName>
        <fullName evidence="2">Uncharacterized protein</fullName>
    </submittedName>
</protein>
<dbReference type="AlphaFoldDB" id="A0A5B0PWZ0"/>
<evidence type="ECO:0000313" key="3">
    <source>
        <dbReference type="Proteomes" id="UP000324748"/>
    </source>
</evidence>
<organism evidence="2 3">
    <name type="scientific">Puccinia graminis f. sp. tritici</name>
    <dbReference type="NCBI Taxonomy" id="56615"/>
    <lineage>
        <taxon>Eukaryota</taxon>
        <taxon>Fungi</taxon>
        <taxon>Dikarya</taxon>
        <taxon>Basidiomycota</taxon>
        <taxon>Pucciniomycotina</taxon>
        <taxon>Pucciniomycetes</taxon>
        <taxon>Pucciniales</taxon>
        <taxon>Pucciniaceae</taxon>
        <taxon>Puccinia</taxon>
    </lineage>
</organism>
<dbReference type="Proteomes" id="UP000325313">
    <property type="component" value="Unassembled WGS sequence"/>
</dbReference>
<dbReference type="EMBL" id="VSWC01000040">
    <property type="protein sequence ID" value="KAA1105422.1"/>
    <property type="molecule type" value="Genomic_DNA"/>
</dbReference>
<dbReference type="EMBL" id="VDEP01000406">
    <property type="protein sequence ID" value="KAA1088431.1"/>
    <property type="molecule type" value="Genomic_DNA"/>
</dbReference>
<keyword evidence="3" id="KW-1185">Reference proteome</keyword>
<gene>
    <name evidence="2" type="ORF">PGT21_006846</name>
    <name evidence="1" type="ORF">PGTUg99_027683</name>
</gene>
<accession>A0A5B0PWZ0</accession>
<evidence type="ECO:0000313" key="1">
    <source>
        <dbReference type="EMBL" id="KAA1088431.1"/>
    </source>
</evidence>
<evidence type="ECO:0000313" key="2">
    <source>
        <dbReference type="EMBL" id="KAA1105422.1"/>
    </source>
</evidence>